<name>A0A8B7XYB4_ACAPL</name>
<organism evidence="2 3">
    <name type="scientific">Acanthaster planci</name>
    <name type="common">Crown-of-thorns starfish</name>
    <dbReference type="NCBI Taxonomy" id="133434"/>
    <lineage>
        <taxon>Eukaryota</taxon>
        <taxon>Metazoa</taxon>
        <taxon>Echinodermata</taxon>
        <taxon>Eleutherozoa</taxon>
        <taxon>Asterozoa</taxon>
        <taxon>Asteroidea</taxon>
        <taxon>Valvatacea</taxon>
        <taxon>Valvatida</taxon>
        <taxon>Acanthasteridae</taxon>
        <taxon>Acanthaster</taxon>
    </lineage>
</organism>
<keyword evidence="1" id="KW-0812">Transmembrane</keyword>
<gene>
    <name evidence="3" type="primary">LOC110976363</name>
</gene>
<dbReference type="PANTHER" id="PTHR35442:SF1">
    <property type="entry name" value="CATION CHANNEL SPERM-ASSOCIATED AUXILIARY SUBUNIT TMEM249"/>
    <property type="match status" value="1"/>
</dbReference>
<dbReference type="InterPro" id="IPR027861">
    <property type="entry name" value="TMEM249"/>
</dbReference>
<protein>
    <submittedName>
        <fullName evidence="3">Transmembrane protein 249-like</fullName>
    </submittedName>
</protein>
<dbReference type="KEGG" id="aplc:110976363"/>
<feature type="transmembrane region" description="Helical" evidence="1">
    <location>
        <begin position="79"/>
        <end position="97"/>
    </location>
</feature>
<feature type="transmembrane region" description="Helical" evidence="1">
    <location>
        <begin position="52"/>
        <end position="73"/>
    </location>
</feature>
<reference evidence="3" key="1">
    <citation type="submission" date="2025-08" db="UniProtKB">
        <authorList>
            <consortium name="RefSeq"/>
        </authorList>
    </citation>
    <scope>IDENTIFICATION</scope>
</reference>
<dbReference type="OMA" id="RFQLWAL"/>
<accession>A0A8B7XYB4</accession>
<dbReference type="OrthoDB" id="5519333at2759"/>
<keyword evidence="1" id="KW-1133">Transmembrane helix</keyword>
<evidence type="ECO:0000313" key="3">
    <source>
        <dbReference type="RefSeq" id="XP_022085252.1"/>
    </source>
</evidence>
<dbReference type="Proteomes" id="UP000694845">
    <property type="component" value="Unplaced"/>
</dbReference>
<dbReference type="GeneID" id="110976363"/>
<keyword evidence="1" id="KW-0472">Membrane</keyword>
<dbReference type="Pfam" id="PF15158">
    <property type="entry name" value="TMEM249"/>
    <property type="match status" value="1"/>
</dbReference>
<dbReference type="RefSeq" id="XP_022085252.1">
    <property type="nucleotide sequence ID" value="XM_022229560.1"/>
</dbReference>
<dbReference type="AlphaFoldDB" id="A0A8B7XYB4"/>
<dbReference type="CTD" id="666504"/>
<sequence>MSKKHVGVFGTWDLNFWTPPEEVFRRKLEKNPIHPFSETSPDHFEVSLRSPWLWVSSVCLLATFFGTVGYYVTNPVDQFLTYFVMAFMVCLYATFVYSDVRRIVLDMTRNEYEFHTGNRLVYRGHVHNVYIRLVGQKSGTGDTYYKIVLNGFHVEEQALTSSSIRRHKLEKLGRKLAARLNLNYFDFVDESVKHVVRHRCPYASPEESVESLSHIA</sequence>
<dbReference type="PANTHER" id="PTHR35442">
    <property type="entry name" value="TRANSMEMBRANE PROTEIN 249"/>
    <property type="match status" value="1"/>
</dbReference>
<evidence type="ECO:0000256" key="1">
    <source>
        <dbReference type="SAM" id="Phobius"/>
    </source>
</evidence>
<keyword evidence="2" id="KW-1185">Reference proteome</keyword>
<proteinExistence type="predicted"/>
<evidence type="ECO:0000313" key="2">
    <source>
        <dbReference type="Proteomes" id="UP000694845"/>
    </source>
</evidence>